<evidence type="ECO:0000256" key="2">
    <source>
        <dbReference type="ARBA" id="ARBA00023315"/>
    </source>
</evidence>
<sequence length="209" mass="22765">MHGGGGTPKISSMTFTIRPMREDDYPQVAAIQQAGMDTGHATYEGETVSWEDFTAHRRPNLMFVADEDGEILGWVTGSWYSHRTVFSGVVEDSIYVSPRATGRGVAGALLDHLIDKSTEAGCWSIHSVVFPENEGSMKLHRSRGFQEIGTAHTMARMNYGPMKGRWRDIVSFEKVLEGGPAHPEYRERVIGAGDTEDAGDAGDAGTTAS</sequence>
<dbReference type="EC" id="2.3.1.183" evidence="5"/>
<proteinExistence type="predicted"/>
<feature type="domain" description="N-acetyltransferase" evidence="4">
    <location>
        <begin position="15"/>
        <end position="173"/>
    </location>
</feature>
<keyword evidence="6" id="KW-1185">Reference proteome</keyword>
<dbReference type="STRING" id="1737425.GCA_900049755_00328"/>
<reference evidence="6" key="1">
    <citation type="submission" date="2017-11" db="EMBL/GenBank/DDBJ databases">
        <title>Otitis media/interna in a cat caused by the recently described species Corynebacterium provencense.</title>
        <authorList>
            <person name="Kittl S."/>
            <person name="Brodard I."/>
            <person name="Rychener L."/>
            <person name="Jores J."/>
            <person name="Roosje P."/>
            <person name="Gobeli Brawand S."/>
        </authorList>
    </citation>
    <scope>NUCLEOTIDE SEQUENCE [LARGE SCALE GENOMIC DNA]</scope>
    <source>
        <strain evidence="6">17KM38</strain>
    </source>
</reference>
<evidence type="ECO:0000313" key="5">
    <source>
        <dbReference type="EMBL" id="AWT25766.1"/>
    </source>
</evidence>
<evidence type="ECO:0000313" key="6">
    <source>
        <dbReference type="Proteomes" id="UP000247696"/>
    </source>
</evidence>
<dbReference type="PANTHER" id="PTHR43072:SF23">
    <property type="entry name" value="UPF0039 PROTEIN C11D3.02C"/>
    <property type="match status" value="1"/>
</dbReference>
<protein>
    <submittedName>
        <fullName evidence="5">Phosphinothricin acetyltransferase YwnH</fullName>
        <ecNumber evidence="5">2.3.1.183</ecNumber>
    </submittedName>
</protein>
<organism evidence="5 6">
    <name type="scientific">Corynebacterium provencense</name>
    <dbReference type="NCBI Taxonomy" id="1737425"/>
    <lineage>
        <taxon>Bacteria</taxon>
        <taxon>Bacillati</taxon>
        <taxon>Actinomycetota</taxon>
        <taxon>Actinomycetes</taxon>
        <taxon>Mycobacteriales</taxon>
        <taxon>Corynebacteriaceae</taxon>
        <taxon>Corynebacterium</taxon>
    </lineage>
</organism>
<keyword evidence="1 5" id="KW-0808">Transferase</keyword>
<dbReference type="EMBL" id="CP024988">
    <property type="protein sequence ID" value="AWT25766.1"/>
    <property type="molecule type" value="Genomic_DNA"/>
</dbReference>
<dbReference type="KEGG" id="cpre:Csp1_09600"/>
<evidence type="ECO:0000256" key="1">
    <source>
        <dbReference type="ARBA" id="ARBA00022679"/>
    </source>
</evidence>
<dbReference type="PROSITE" id="PS51186">
    <property type="entry name" value="GNAT"/>
    <property type="match status" value="1"/>
</dbReference>
<dbReference type="PANTHER" id="PTHR43072">
    <property type="entry name" value="N-ACETYLTRANSFERASE"/>
    <property type="match status" value="1"/>
</dbReference>
<dbReference type="GO" id="GO:0102971">
    <property type="term" value="F:phosphinothricin N-acetyltransferase activity"/>
    <property type="evidence" value="ECO:0007669"/>
    <property type="project" value="UniProtKB-EC"/>
</dbReference>
<dbReference type="AlphaFoldDB" id="A0A2Z3YN94"/>
<dbReference type="InterPro" id="IPR000182">
    <property type="entry name" value="GNAT_dom"/>
</dbReference>
<dbReference type="Gene3D" id="3.40.630.30">
    <property type="match status" value="1"/>
</dbReference>
<accession>A0A2Z3YN94</accession>
<keyword evidence="2 5" id="KW-0012">Acyltransferase</keyword>
<dbReference type="InterPro" id="IPR016181">
    <property type="entry name" value="Acyl_CoA_acyltransferase"/>
</dbReference>
<gene>
    <name evidence="5" type="primary">ywnH</name>
    <name evidence="5" type="ORF">Csp1_09600</name>
</gene>
<dbReference type="CDD" id="cd04301">
    <property type="entry name" value="NAT_SF"/>
    <property type="match status" value="1"/>
</dbReference>
<name>A0A2Z3YN94_9CORY</name>
<dbReference type="Pfam" id="PF00583">
    <property type="entry name" value="Acetyltransf_1"/>
    <property type="match status" value="1"/>
</dbReference>
<dbReference type="SUPFAM" id="SSF55729">
    <property type="entry name" value="Acyl-CoA N-acyltransferases (Nat)"/>
    <property type="match status" value="1"/>
</dbReference>
<evidence type="ECO:0000256" key="3">
    <source>
        <dbReference type="SAM" id="MobiDB-lite"/>
    </source>
</evidence>
<dbReference type="Proteomes" id="UP000247696">
    <property type="component" value="Chromosome"/>
</dbReference>
<feature type="region of interest" description="Disordered" evidence="3">
    <location>
        <begin position="183"/>
        <end position="209"/>
    </location>
</feature>
<evidence type="ECO:0000259" key="4">
    <source>
        <dbReference type="PROSITE" id="PS51186"/>
    </source>
</evidence>